<evidence type="ECO:0000313" key="1">
    <source>
        <dbReference type="EMBL" id="EKB47555.1"/>
    </source>
</evidence>
<sequence>MTAGFLLLNLFWELCCYSSKFASMKFTFDREAFKEKLEAQTSFPSLYMFKFIVPNGREEQIAALLPNNKMTLKESSKGKYVSATIKAMMPNAEAILDVYERASKIEGVISL</sequence>
<dbReference type="InterPro" id="IPR027471">
    <property type="entry name" value="YbeD-like_sf"/>
</dbReference>
<comment type="caution">
    <text evidence="1">The sequence shown here is derived from an EMBL/GenBank/DDBJ whole genome shotgun (WGS) entry which is preliminary data.</text>
</comment>
<evidence type="ECO:0008006" key="3">
    <source>
        <dbReference type="Google" id="ProtNLM"/>
    </source>
</evidence>
<reference evidence="1 2" key="1">
    <citation type="journal article" date="2012" name="J. Bacteriol.">
        <title>Draft Genome Sequence of Cecembia lonarensis Strain LW9T, Isolated from Lonar Lake, a Haloalkaline Lake in India.</title>
        <authorList>
            <person name="Shivaji S."/>
            <person name="Ara S."/>
            <person name="Singh A."/>
            <person name="Pinnaka A.K."/>
        </authorList>
    </citation>
    <scope>NUCLEOTIDE SEQUENCE [LARGE SCALE GENOMIC DNA]</scope>
    <source>
        <strain evidence="1 2">LW9</strain>
    </source>
</reference>
<protein>
    <recommendedName>
        <fullName evidence="3">DUF493 domain-containing protein</fullName>
    </recommendedName>
</protein>
<dbReference type="Pfam" id="PF04359">
    <property type="entry name" value="DUF493"/>
    <property type="match status" value="1"/>
</dbReference>
<dbReference type="PATRIC" id="fig|1225176.3.peg.4097"/>
<proteinExistence type="predicted"/>
<gene>
    <name evidence="1" type="ORF">B879_03841</name>
</gene>
<dbReference type="Gene3D" id="3.30.70.260">
    <property type="match status" value="1"/>
</dbReference>
<name>K1KTN3_CECL9</name>
<organism evidence="1 2">
    <name type="scientific">Cecembia lonarensis (strain CCUG 58316 / KCTC 22772 / LW9)</name>
    <dbReference type="NCBI Taxonomy" id="1225176"/>
    <lineage>
        <taxon>Bacteria</taxon>
        <taxon>Pseudomonadati</taxon>
        <taxon>Bacteroidota</taxon>
        <taxon>Cytophagia</taxon>
        <taxon>Cytophagales</taxon>
        <taxon>Cyclobacteriaceae</taxon>
        <taxon>Cecembia</taxon>
    </lineage>
</organism>
<dbReference type="InterPro" id="IPR007454">
    <property type="entry name" value="UPF0250_YbeD-like"/>
</dbReference>
<dbReference type="EMBL" id="AMGM01000114">
    <property type="protein sequence ID" value="EKB47555.1"/>
    <property type="molecule type" value="Genomic_DNA"/>
</dbReference>
<evidence type="ECO:0000313" key="2">
    <source>
        <dbReference type="Proteomes" id="UP000004478"/>
    </source>
</evidence>
<accession>K1KTN3</accession>
<dbReference type="AlphaFoldDB" id="K1KTN3"/>
<dbReference type="SUPFAM" id="SSF117991">
    <property type="entry name" value="YbeD/HP0495-like"/>
    <property type="match status" value="1"/>
</dbReference>
<keyword evidence="2" id="KW-1185">Reference proteome</keyword>
<dbReference type="Proteomes" id="UP000004478">
    <property type="component" value="Unassembled WGS sequence"/>
</dbReference>